<proteinExistence type="predicted"/>
<dbReference type="Proteomes" id="UP000640274">
    <property type="component" value="Unassembled WGS sequence"/>
</dbReference>
<dbReference type="AlphaFoldDB" id="A0A934MXH1"/>
<keyword evidence="2" id="KW-1185">Reference proteome</keyword>
<organism evidence="1 2">
    <name type="scientific">Paenibacillus roseus</name>
    <dbReference type="NCBI Taxonomy" id="2798579"/>
    <lineage>
        <taxon>Bacteria</taxon>
        <taxon>Bacillati</taxon>
        <taxon>Bacillota</taxon>
        <taxon>Bacilli</taxon>
        <taxon>Bacillales</taxon>
        <taxon>Paenibacillaceae</taxon>
        <taxon>Paenibacillus</taxon>
    </lineage>
</organism>
<accession>A0A934MXH1</accession>
<reference evidence="1" key="1">
    <citation type="submission" date="2020-12" db="EMBL/GenBank/DDBJ databases">
        <authorList>
            <person name="Huq M.A."/>
        </authorList>
    </citation>
    <scope>NUCLEOTIDE SEQUENCE</scope>
    <source>
        <strain evidence="1">MAHUQ-46</strain>
    </source>
</reference>
<evidence type="ECO:0000313" key="1">
    <source>
        <dbReference type="EMBL" id="MBJ6364182.1"/>
    </source>
</evidence>
<name>A0A934MXH1_9BACL</name>
<evidence type="ECO:0000313" key="2">
    <source>
        <dbReference type="Proteomes" id="UP000640274"/>
    </source>
</evidence>
<protein>
    <submittedName>
        <fullName evidence="1">Uncharacterized protein</fullName>
    </submittedName>
</protein>
<dbReference type="EMBL" id="JAELUP010000117">
    <property type="protein sequence ID" value="MBJ6364182.1"/>
    <property type="molecule type" value="Genomic_DNA"/>
</dbReference>
<sequence length="116" mass="13021">MMGPGRPATECGNNELVLEFEWACRAGDYEFANEYKAELLLRLSGKEGTTVSTPFTQRIIEENGDAYAVAECMIPDELLNKVEVLAEAWAHARKAMLQVAWAMNGTKKEGECEWFK</sequence>
<dbReference type="RefSeq" id="WP_199021782.1">
    <property type="nucleotide sequence ID" value="NZ_JAELUP010000117.1"/>
</dbReference>
<comment type="caution">
    <text evidence="1">The sequence shown here is derived from an EMBL/GenBank/DDBJ whole genome shotgun (WGS) entry which is preliminary data.</text>
</comment>
<gene>
    <name evidence="1" type="ORF">JFN88_23480</name>
</gene>